<dbReference type="InterPro" id="IPR011251">
    <property type="entry name" value="Luciferase-like_dom"/>
</dbReference>
<reference evidence="8" key="1">
    <citation type="submission" date="2022-06" db="EMBL/GenBank/DDBJ databases">
        <title>Ornithinimicrobium HY1793.</title>
        <authorList>
            <person name="Huang Y."/>
        </authorList>
    </citation>
    <scope>NUCLEOTIDE SEQUENCE</scope>
    <source>
        <strain evidence="8">HY1793</strain>
    </source>
</reference>
<evidence type="ECO:0000256" key="3">
    <source>
        <dbReference type="ARBA" id="ARBA00023002"/>
    </source>
</evidence>
<dbReference type="Pfam" id="PF00296">
    <property type="entry name" value="Bac_luciferase"/>
    <property type="match status" value="1"/>
</dbReference>
<feature type="domain" description="Luciferase-like" evidence="7">
    <location>
        <begin position="32"/>
        <end position="292"/>
    </location>
</feature>
<dbReference type="RefSeq" id="WP_252595132.1">
    <property type="nucleotide sequence ID" value="NZ_CP099489.1"/>
</dbReference>
<keyword evidence="2" id="KW-0288">FMN</keyword>
<evidence type="ECO:0000259" key="7">
    <source>
        <dbReference type="Pfam" id="PF00296"/>
    </source>
</evidence>
<evidence type="ECO:0000256" key="6">
    <source>
        <dbReference type="SAM" id="MobiDB-lite"/>
    </source>
</evidence>
<sequence length="404" mass="43686">MSSSLPPTHLAIALDGTGWHPGSWLQPHSRAAEVFSGAYWTDLAREAERGLIDFVTIEDSLTVQGASPLDPTPVPGQGRLRGRLDASLLASFAATRTEHIGLVPTITTTHTEPFHVSKNLATLDHVSNGRAGWRVQVSGRPGEAEHFGRRTIPGSFDPNSSPEEKSARVGELFDEATEVVEVVRQLWDSWEHDAEIRDAATGRFIDRDKLHYVDFEGDFFSVRGPSITPRPPQGQPVVTSLGHATVPYELAARGADVLFVTPHDDADADWILAEVRDAEARVRTAETPLLVFADLEVVLDTPGSSGAERLAALGEAAGDEFASDALIFTGSAPELAALIGRWRGRGYAGFRLRPAEHAVDLPAITSELVPLLQEAGVFRTAYDQPTLRDRLGLPVATNRYATAS</sequence>
<evidence type="ECO:0000256" key="2">
    <source>
        <dbReference type="ARBA" id="ARBA00022643"/>
    </source>
</evidence>
<protein>
    <submittedName>
        <fullName evidence="8">LLM class flavin-dependent oxidoreductase</fullName>
    </submittedName>
</protein>
<evidence type="ECO:0000313" key="8">
    <source>
        <dbReference type="EMBL" id="USQ81595.1"/>
    </source>
</evidence>
<feature type="region of interest" description="Disordered" evidence="6">
    <location>
        <begin position="142"/>
        <end position="166"/>
    </location>
</feature>
<dbReference type="PANTHER" id="PTHR30011">
    <property type="entry name" value="ALKANESULFONATE MONOOXYGENASE-RELATED"/>
    <property type="match status" value="1"/>
</dbReference>
<name>A0ABY4YXX1_9MICO</name>
<evidence type="ECO:0000256" key="4">
    <source>
        <dbReference type="ARBA" id="ARBA00023033"/>
    </source>
</evidence>
<organism evidence="8 9">
    <name type="scientific">Ornithinimicrobium faecis</name>
    <dbReference type="NCBI Taxonomy" id="2934158"/>
    <lineage>
        <taxon>Bacteria</taxon>
        <taxon>Bacillati</taxon>
        <taxon>Actinomycetota</taxon>
        <taxon>Actinomycetes</taxon>
        <taxon>Micrococcales</taxon>
        <taxon>Ornithinimicrobiaceae</taxon>
        <taxon>Ornithinimicrobium</taxon>
    </lineage>
</organism>
<dbReference type="Proteomes" id="UP001056455">
    <property type="component" value="Chromosome"/>
</dbReference>
<proteinExistence type="inferred from homology"/>
<dbReference type="InterPro" id="IPR036661">
    <property type="entry name" value="Luciferase-like_sf"/>
</dbReference>
<keyword evidence="1" id="KW-0285">Flavoprotein</keyword>
<dbReference type="EMBL" id="CP099489">
    <property type="protein sequence ID" value="USQ81595.1"/>
    <property type="molecule type" value="Genomic_DNA"/>
</dbReference>
<evidence type="ECO:0000313" key="9">
    <source>
        <dbReference type="Proteomes" id="UP001056455"/>
    </source>
</evidence>
<dbReference type="PANTHER" id="PTHR30011:SF16">
    <property type="entry name" value="C2H2 FINGER DOMAIN TRANSCRIPTION FACTOR (EUROFUNG)-RELATED"/>
    <property type="match status" value="1"/>
</dbReference>
<dbReference type="InterPro" id="IPR051260">
    <property type="entry name" value="Diverse_substr_monoxygenases"/>
</dbReference>
<evidence type="ECO:0000256" key="1">
    <source>
        <dbReference type="ARBA" id="ARBA00022630"/>
    </source>
</evidence>
<evidence type="ECO:0000256" key="5">
    <source>
        <dbReference type="ARBA" id="ARBA00033748"/>
    </source>
</evidence>
<dbReference type="Gene3D" id="3.20.20.30">
    <property type="entry name" value="Luciferase-like domain"/>
    <property type="match status" value="1"/>
</dbReference>
<keyword evidence="4" id="KW-0503">Monooxygenase</keyword>
<comment type="similarity">
    <text evidence="5">Belongs to the NtaA/SnaA/DszA monooxygenase family.</text>
</comment>
<accession>A0ABY4YXX1</accession>
<keyword evidence="9" id="KW-1185">Reference proteome</keyword>
<dbReference type="InterPro" id="IPR016215">
    <property type="entry name" value="NTA_MOA"/>
</dbReference>
<gene>
    <name evidence="8" type="ORF">NF556_08095</name>
</gene>
<dbReference type="SUPFAM" id="SSF51679">
    <property type="entry name" value="Bacterial luciferase-like"/>
    <property type="match status" value="1"/>
</dbReference>
<dbReference type="PIRSF" id="PIRSF000337">
    <property type="entry name" value="NTA_MOA"/>
    <property type="match status" value="1"/>
</dbReference>
<keyword evidence="3" id="KW-0560">Oxidoreductase</keyword>